<evidence type="ECO:0000256" key="1">
    <source>
        <dbReference type="SAM" id="MobiDB-lite"/>
    </source>
</evidence>
<sequence length="378" mass="41533">MPWHGPVALSAPRLRKVVRGTRPTKAKPKPTTTEADGAQGTVSDTHPATTTRPMPLPTARGEVSGALVDALVREPGGATPPGGRSLRAADPYGDDLQLALYVCYELHYQGFSGVDDAWEWDIELLRTRQTLERRFLDALRSDATTHDDPDAAVSGLLVEPTDGTGVSHFLRDEGERWQMREYIAHRSLYQLKEADPHVWVLPRLRGRAKAAMAAVEYDEFGAGHGDRVHAELFAALMADLGLDPTYNHYLDAASARMLAVVNMMSLLGLHRALRGALVGHFATVEITSPPASDRLARALRRLGAGEAAVFFYTEHVEADAVHEQVVRHEVIDDLLKREPGLAADVAFGVDATVFLEDRFTDEVLDTWRKGRSSLRVPL</sequence>
<feature type="compositionally biased region" description="Basic residues" evidence="1">
    <location>
        <begin position="13"/>
        <end position="28"/>
    </location>
</feature>
<evidence type="ECO:0000313" key="3">
    <source>
        <dbReference type="Proteomes" id="UP000281594"/>
    </source>
</evidence>
<feature type="compositionally biased region" description="Polar residues" evidence="1">
    <location>
        <begin position="40"/>
        <end position="52"/>
    </location>
</feature>
<comment type="caution">
    <text evidence="2">The sequence shown here is derived from an EMBL/GenBank/DDBJ whole genome shotgun (WGS) entry which is preliminary data.</text>
</comment>
<feature type="region of interest" description="Disordered" evidence="1">
    <location>
        <begin position="1"/>
        <end position="59"/>
    </location>
</feature>
<dbReference type="Proteomes" id="UP000281594">
    <property type="component" value="Unassembled WGS sequence"/>
</dbReference>
<dbReference type="EMBL" id="QYCY01000004">
    <property type="protein sequence ID" value="RLV72231.1"/>
    <property type="molecule type" value="Genomic_DNA"/>
</dbReference>
<evidence type="ECO:0008006" key="4">
    <source>
        <dbReference type="Google" id="ProtNLM"/>
    </source>
</evidence>
<dbReference type="SMART" id="SM01236">
    <property type="entry name" value="Haem_oxygenase_2"/>
    <property type="match status" value="1"/>
</dbReference>
<dbReference type="Pfam" id="PF14518">
    <property type="entry name" value="Haem_oxygenas_2"/>
    <property type="match status" value="1"/>
</dbReference>
<gene>
    <name evidence="2" type="ORF">D3C57_146930</name>
</gene>
<dbReference type="Gene3D" id="1.20.910.10">
    <property type="entry name" value="Heme oxygenase-like"/>
    <property type="match status" value="1"/>
</dbReference>
<dbReference type="SUPFAM" id="SSF48613">
    <property type="entry name" value="Heme oxygenase-like"/>
    <property type="match status" value="1"/>
</dbReference>
<organism evidence="2 3">
    <name type="scientific">Streptomyces rapamycinicus (strain ATCC 29253 / DSM 41530 / NRRL 5491 / AYB-994)</name>
    <name type="common">Streptomyces hygroscopicus (strain ATCC 29253)</name>
    <dbReference type="NCBI Taxonomy" id="1343740"/>
    <lineage>
        <taxon>Bacteria</taxon>
        <taxon>Bacillati</taxon>
        <taxon>Actinomycetota</taxon>
        <taxon>Actinomycetes</taxon>
        <taxon>Kitasatosporales</taxon>
        <taxon>Streptomycetaceae</taxon>
        <taxon>Streptomyces</taxon>
        <taxon>Streptomyces violaceusniger group</taxon>
    </lineage>
</organism>
<proteinExistence type="predicted"/>
<dbReference type="InterPro" id="IPR016084">
    <property type="entry name" value="Haem_Oase-like_multi-hlx"/>
</dbReference>
<dbReference type="AlphaFoldDB" id="A0A3L8QY57"/>
<dbReference type="STRING" id="1343740.M271_47855"/>
<accession>A0A3L8QY57</accession>
<name>A0A3L8QY57_STRRN</name>
<reference evidence="2 3" key="1">
    <citation type="journal article" date="2018" name="J. Biol. Chem.">
        <title>Discovery of the actinoplanic acid pathway in Streptomyces rapamycinicus reveals a genetically conserved synergism with rapamycin.</title>
        <authorList>
            <person name="Mrak P."/>
            <person name="Krastel P."/>
            <person name="Pivk Lukancic P."/>
            <person name="Tao J."/>
            <person name="Pistorius D."/>
            <person name="Moore C.M."/>
        </authorList>
    </citation>
    <scope>NUCLEOTIDE SEQUENCE [LARGE SCALE GENOMIC DNA]</scope>
    <source>
        <strain evidence="2 3">NRRL 5491</strain>
    </source>
</reference>
<evidence type="ECO:0000313" key="2">
    <source>
        <dbReference type="EMBL" id="RLV72231.1"/>
    </source>
</evidence>
<protein>
    <recommendedName>
        <fullName evidence="4">Iron-containing redox enzyme family protein</fullName>
    </recommendedName>
</protein>